<evidence type="ECO:0000256" key="1">
    <source>
        <dbReference type="SAM" id="Phobius"/>
    </source>
</evidence>
<dbReference type="EMBL" id="PFEU01000016">
    <property type="protein sequence ID" value="PJE76694.1"/>
    <property type="molecule type" value="Genomic_DNA"/>
</dbReference>
<accession>A0A2M8LGX5</accession>
<organism evidence="2 3">
    <name type="scientific">Candidatus Uhrbacteria bacterium CG10_big_fil_rev_8_21_14_0_10_48_16</name>
    <dbReference type="NCBI Taxonomy" id="1975038"/>
    <lineage>
        <taxon>Bacteria</taxon>
        <taxon>Candidatus Uhriibacteriota</taxon>
    </lineage>
</organism>
<gene>
    <name evidence="2" type="ORF">COV05_03380</name>
</gene>
<protein>
    <submittedName>
        <fullName evidence="2">Uncharacterized protein</fullName>
    </submittedName>
</protein>
<name>A0A2M8LGX5_9BACT</name>
<dbReference type="AlphaFoldDB" id="A0A2M8LGX5"/>
<keyword evidence="1" id="KW-0472">Membrane</keyword>
<keyword evidence="1" id="KW-0812">Transmembrane</keyword>
<sequence>MTSPKDFMNDSSNVFKMIAFGIGGIVIVFGGYLFGQFGMARLMNVGGSSDITETETLLIEQENDEESVVRKEPVYVILESHNEDSWGPKVNRPEAYRAYRENLVERLDLIASYGGKLDWQSDYVVLEAMIKYETQPDLLAETDGVNILQYMEKLGFSIDPHVHTSNHADVAYLIEQLGVSAGSVIGGVEVFRCGDPLYAFSDWHTILDLEADGTIRGVKYPEAEWTPTILSGAAFPGHWYGDYTSGVWRPGNGDAFYTDQPDGQIAIIGSGYPYDEWMIGEVHTGGSLVASRDAEYVKELIQNIQSGEAPSGQMYTAAFQIRDEMVVRDEDEPLYVNENLALLLDELKPHVDAGEIVYVTFQEALQIWKDTYQSKPSQYVIENFSLYADIVVNLQSHCRR</sequence>
<evidence type="ECO:0000313" key="3">
    <source>
        <dbReference type="Proteomes" id="UP000231436"/>
    </source>
</evidence>
<comment type="caution">
    <text evidence="2">The sequence shown here is derived from an EMBL/GenBank/DDBJ whole genome shotgun (WGS) entry which is preliminary data.</text>
</comment>
<reference evidence="3" key="1">
    <citation type="submission" date="2017-09" db="EMBL/GenBank/DDBJ databases">
        <title>Depth-based differentiation of microbial function through sediment-hosted aquifers and enrichment of novel symbionts in the deep terrestrial subsurface.</title>
        <authorList>
            <person name="Probst A.J."/>
            <person name="Ladd B."/>
            <person name="Jarett J.K."/>
            <person name="Geller-Mcgrath D.E."/>
            <person name="Sieber C.M.K."/>
            <person name="Emerson J.B."/>
            <person name="Anantharaman K."/>
            <person name="Thomas B.C."/>
            <person name="Malmstrom R."/>
            <person name="Stieglmeier M."/>
            <person name="Klingl A."/>
            <person name="Woyke T."/>
            <person name="Ryan C.M."/>
            <person name="Banfield J.F."/>
        </authorList>
    </citation>
    <scope>NUCLEOTIDE SEQUENCE [LARGE SCALE GENOMIC DNA]</scope>
</reference>
<feature type="transmembrane region" description="Helical" evidence="1">
    <location>
        <begin position="14"/>
        <end position="34"/>
    </location>
</feature>
<proteinExistence type="predicted"/>
<keyword evidence="1" id="KW-1133">Transmembrane helix</keyword>
<dbReference type="Proteomes" id="UP000231436">
    <property type="component" value="Unassembled WGS sequence"/>
</dbReference>
<evidence type="ECO:0000313" key="2">
    <source>
        <dbReference type="EMBL" id="PJE76694.1"/>
    </source>
</evidence>